<evidence type="ECO:0000313" key="2">
    <source>
        <dbReference type="EMBL" id="SVD58760.1"/>
    </source>
</evidence>
<dbReference type="AlphaFoldDB" id="A0A382WJG5"/>
<keyword evidence="1" id="KW-0812">Transmembrane</keyword>
<keyword evidence="1" id="KW-0472">Membrane</keyword>
<name>A0A382WJG5_9ZZZZ</name>
<organism evidence="2">
    <name type="scientific">marine metagenome</name>
    <dbReference type="NCBI Taxonomy" id="408172"/>
    <lineage>
        <taxon>unclassified sequences</taxon>
        <taxon>metagenomes</taxon>
        <taxon>ecological metagenomes</taxon>
    </lineage>
</organism>
<feature type="transmembrane region" description="Helical" evidence="1">
    <location>
        <begin position="97"/>
        <end position="122"/>
    </location>
</feature>
<keyword evidence="1" id="KW-1133">Transmembrane helix</keyword>
<protein>
    <submittedName>
        <fullName evidence="2">Uncharacterized protein</fullName>
    </submittedName>
</protein>
<feature type="transmembrane region" description="Helical" evidence="1">
    <location>
        <begin position="69"/>
        <end position="91"/>
    </location>
</feature>
<sequence>MGLTWAAAWFGTGMVMMLGLLLLTGETGADVPYPLGFGALGFLGGVTFSGVLGIVEGCRRFDEMSLPRFAGWGAVGGFLLSAIFVVVVTLIDDLTFLRNLIVLGPVFSTAGAGCAAGALVLARRAERPELL</sequence>
<feature type="transmembrane region" description="Helical" evidence="1">
    <location>
        <begin position="7"/>
        <end position="25"/>
    </location>
</feature>
<evidence type="ECO:0000256" key="1">
    <source>
        <dbReference type="SAM" id="Phobius"/>
    </source>
</evidence>
<reference evidence="2" key="1">
    <citation type="submission" date="2018-05" db="EMBL/GenBank/DDBJ databases">
        <authorList>
            <person name="Lanie J.A."/>
            <person name="Ng W.-L."/>
            <person name="Kazmierczak K.M."/>
            <person name="Andrzejewski T.M."/>
            <person name="Davidsen T.M."/>
            <person name="Wayne K.J."/>
            <person name="Tettelin H."/>
            <person name="Glass J.I."/>
            <person name="Rusch D."/>
            <person name="Podicherti R."/>
            <person name="Tsui H.-C.T."/>
            <person name="Winkler M.E."/>
        </authorList>
    </citation>
    <scope>NUCLEOTIDE SEQUENCE</scope>
</reference>
<dbReference type="EMBL" id="UINC01160231">
    <property type="protein sequence ID" value="SVD58760.1"/>
    <property type="molecule type" value="Genomic_DNA"/>
</dbReference>
<feature type="transmembrane region" description="Helical" evidence="1">
    <location>
        <begin position="37"/>
        <end position="57"/>
    </location>
</feature>
<gene>
    <name evidence="2" type="ORF">METZ01_LOCUS411614</name>
</gene>
<proteinExistence type="predicted"/>
<accession>A0A382WJG5</accession>